<sequence length="79" mass="9031">MRGFEDTMSVMMSVLLRKSISFFQEVALALMGVFSQWVSAMRYNSSFHSQLSTTAIFRRYSLMSSLAARHDPHSSTFLI</sequence>
<comment type="caution">
    <text evidence="1">The sequence shown here is derived from an EMBL/GenBank/DDBJ whole genome shotgun (WGS) entry which is preliminary data.</text>
</comment>
<dbReference type="EMBL" id="JAPFFK010000017">
    <property type="protein sequence ID" value="KAJ6699392.1"/>
    <property type="molecule type" value="Genomic_DNA"/>
</dbReference>
<evidence type="ECO:0000313" key="1">
    <source>
        <dbReference type="EMBL" id="KAJ6699392.1"/>
    </source>
</evidence>
<proteinExistence type="predicted"/>
<dbReference type="AlphaFoldDB" id="A0A9Q0T3A8"/>
<keyword evidence="2" id="KW-1185">Reference proteome</keyword>
<organism evidence="1 2">
    <name type="scientific">Salix purpurea</name>
    <name type="common">Purple osier willow</name>
    <dbReference type="NCBI Taxonomy" id="77065"/>
    <lineage>
        <taxon>Eukaryota</taxon>
        <taxon>Viridiplantae</taxon>
        <taxon>Streptophyta</taxon>
        <taxon>Embryophyta</taxon>
        <taxon>Tracheophyta</taxon>
        <taxon>Spermatophyta</taxon>
        <taxon>Magnoliopsida</taxon>
        <taxon>eudicotyledons</taxon>
        <taxon>Gunneridae</taxon>
        <taxon>Pentapetalae</taxon>
        <taxon>rosids</taxon>
        <taxon>fabids</taxon>
        <taxon>Malpighiales</taxon>
        <taxon>Salicaceae</taxon>
        <taxon>Saliceae</taxon>
        <taxon>Salix</taxon>
    </lineage>
</organism>
<evidence type="ECO:0000313" key="2">
    <source>
        <dbReference type="Proteomes" id="UP001151532"/>
    </source>
</evidence>
<dbReference type="Proteomes" id="UP001151532">
    <property type="component" value="Chromosome 6"/>
</dbReference>
<reference evidence="1" key="1">
    <citation type="submission" date="2022-11" db="EMBL/GenBank/DDBJ databases">
        <authorList>
            <person name="Hyden B.L."/>
            <person name="Feng K."/>
            <person name="Yates T."/>
            <person name="Jawdy S."/>
            <person name="Smart L.B."/>
            <person name="Muchero W."/>
        </authorList>
    </citation>
    <scope>NUCLEOTIDE SEQUENCE</scope>
    <source>
        <tissue evidence="1">Shoot tip</tissue>
    </source>
</reference>
<accession>A0A9Q0T3A8</accession>
<dbReference type="OrthoDB" id="824410at2759"/>
<gene>
    <name evidence="1" type="ORF">OIU79_012614</name>
</gene>
<protein>
    <submittedName>
        <fullName evidence="1">Uncharacterized protein</fullName>
    </submittedName>
</protein>
<reference evidence="1" key="2">
    <citation type="journal article" date="2023" name="Int. J. Mol. Sci.">
        <title>De Novo Assembly and Annotation of 11 Diverse Shrub Willow (Salix) Genomes Reveals Novel Gene Organization in Sex-Linked Regions.</title>
        <authorList>
            <person name="Hyden B."/>
            <person name="Feng K."/>
            <person name="Yates T.B."/>
            <person name="Jawdy S."/>
            <person name="Cereghino C."/>
            <person name="Smart L.B."/>
            <person name="Muchero W."/>
        </authorList>
    </citation>
    <scope>NUCLEOTIDE SEQUENCE</scope>
    <source>
        <tissue evidence="1">Shoot tip</tissue>
    </source>
</reference>
<name>A0A9Q0T3A8_SALPP</name>